<dbReference type="GO" id="GO:0006364">
    <property type="term" value="P:rRNA processing"/>
    <property type="evidence" value="ECO:0007669"/>
    <property type="project" value="TreeGrafter"/>
</dbReference>
<dbReference type="Pfam" id="PF01868">
    <property type="entry name" value="RNase_P-MRP_p29"/>
    <property type="match status" value="1"/>
</dbReference>
<evidence type="ECO:0000256" key="7">
    <source>
        <dbReference type="ARBA" id="ARBA00022801"/>
    </source>
</evidence>
<name>A0A9W8I1M6_9FUNG</name>
<evidence type="ECO:0000256" key="5">
    <source>
        <dbReference type="ARBA" id="ARBA00022722"/>
    </source>
</evidence>
<dbReference type="InterPro" id="IPR036980">
    <property type="entry name" value="RNase_P/MRP_Rpp29_sf"/>
</dbReference>
<accession>A0A9W8I1M6</accession>
<evidence type="ECO:0000256" key="1">
    <source>
        <dbReference type="ARBA" id="ARBA00004123"/>
    </source>
</evidence>
<dbReference type="InterPro" id="IPR016848">
    <property type="entry name" value="RNase_P/MRP_Rpp29-subunit"/>
</dbReference>
<evidence type="ECO:0000313" key="9">
    <source>
        <dbReference type="EMBL" id="KAJ2809455.1"/>
    </source>
</evidence>
<keyword evidence="10" id="KW-1185">Reference proteome</keyword>
<dbReference type="Proteomes" id="UP001140094">
    <property type="component" value="Unassembled WGS sequence"/>
</dbReference>
<keyword evidence="7 9" id="KW-0378">Hydrolase</keyword>
<dbReference type="GO" id="GO:0000172">
    <property type="term" value="C:ribonuclease MRP complex"/>
    <property type="evidence" value="ECO:0007669"/>
    <property type="project" value="InterPro"/>
</dbReference>
<keyword evidence="5" id="KW-0540">Nuclease</keyword>
<dbReference type="GO" id="GO:0030677">
    <property type="term" value="C:ribonuclease P complex"/>
    <property type="evidence" value="ECO:0007669"/>
    <property type="project" value="InterPro"/>
</dbReference>
<keyword evidence="3" id="KW-0963">Cytoplasm</keyword>
<proteinExistence type="inferred from homology"/>
<dbReference type="EMBL" id="JANBUO010000002">
    <property type="protein sequence ID" value="KAJ2809455.1"/>
    <property type="molecule type" value="Genomic_DNA"/>
</dbReference>
<evidence type="ECO:0000256" key="4">
    <source>
        <dbReference type="ARBA" id="ARBA00022694"/>
    </source>
</evidence>
<comment type="subcellular location">
    <subcellularLocation>
        <location evidence="1">Nucleus</location>
    </subcellularLocation>
</comment>
<sequence length="249" mass="28028">MSDPAKEINLYTQLSKNAKARSGAPTDVPVDPTTRKFAEGFVSRSLASNISGAATRTAYKDRVEGRMVLLTNPFKEKLSKPGRIGESKIERKTGRKRITAKEKRELRLYEIPEEARRYELFLPLNKLWSKYMESLLGNVDADLHVAETKHQQTLLGRLIKADLHGAKMSVVRARCPNFIGISGIMAQETKNAFKFITEDDRLVVVPKTHCVFALNLPSGAQCLIYGDQFMFRASDRASRKFKPKPSVDL</sequence>
<gene>
    <name evidence="9" type="primary">POP4</name>
    <name evidence="9" type="ORF">H4R20_000075</name>
</gene>
<dbReference type="GO" id="GO:0001682">
    <property type="term" value="P:tRNA 5'-leader removal"/>
    <property type="evidence" value="ECO:0007669"/>
    <property type="project" value="InterPro"/>
</dbReference>
<keyword evidence="6" id="KW-0255">Endonuclease</keyword>
<evidence type="ECO:0000256" key="2">
    <source>
        <dbReference type="ARBA" id="ARBA00006181"/>
    </source>
</evidence>
<dbReference type="InterPro" id="IPR023534">
    <property type="entry name" value="Rof/RNase_P-like"/>
</dbReference>
<evidence type="ECO:0000256" key="3">
    <source>
        <dbReference type="ARBA" id="ARBA00022490"/>
    </source>
</evidence>
<dbReference type="GO" id="GO:0004519">
    <property type="term" value="F:endonuclease activity"/>
    <property type="evidence" value="ECO:0007669"/>
    <property type="project" value="UniProtKB-KW"/>
</dbReference>
<keyword evidence="8" id="KW-0539">Nucleus</keyword>
<dbReference type="SMART" id="SM00538">
    <property type="entry name" value="POP4"/>
    <property type="match status" value="1"/>
</dbReference>
<dbReference type="GO" id="GO:0005634">
    <property type="term" value="C:nucleus"/>
    <property type="evidence" value="ECO:0007669"/>
    <property type="project" value="UniProtKB-SubCell"/>
</dbReference>
<dbReference type="AlphaFoldDB" id="A0A9W8I1M6"/>
<dbReference type="InterPro" id="IPR002730">
    <property type="entry name" value="Rpp29/RNP1"/>
</dbReference>
<keyword evidence="4 8" id="KW-0819">tRNA processing</keyword>
<comment type="caution">
    <text evidence="9">The sequence shown here is derived from an EMBL/GenBank/DDBJ whole genome shotgun (WGS) entry which is preliminary data.</text>
</comment>
<dbReference type="PANTHER" id="PTHR13348:SF0">
    <property type="entry name" value="RIBONUCLEASE P PROTEIN SUBUNIT P29"/>
    <property type="match status" value="1"/>
</dbReference>
<comment type="similarity">
    <text evidence="2">Belongs to the eukaryotic/archaeal RNase P protein component 1 family.</text>
</comment>
<dbReference type="OrthoDB" id="124041at2759"/>
<evidence type="ECO:0000256" key="6">
    <source>
        <dbReference type="ARBA" id="ARBA00022759"/>
    </source>
</evidence>
<dbReference type="Gene3D" id="2.30.30.210">
    <property type="entry name" value="Ribonuclease P/MRP, subunit p29"/>
    <property type="match status" value="1"/>
</dbReference>
<dbReference type="GO" id="GO:0033204">
    <property type="term" value="F:ribonuclease P RNA binding"/>
    <property type="evidence" value="ECO:0007669"/>
    <property type="project" value="InterPro"/>
</dbReference>
<dbReference type="SUPFAM" id="SSF101744">
    <property type="entry name" value="Rof/RNase P subunit-like"/>
    <property type="match status" value="1"/>
</dbReference>
<dbReference type="HAMAP" id="MF_00754">
    <property type="entry name" value="RNase_P_1"/>
    <property type="match status" value="1"/>
</dbReference>
<organism evidence="9 10">
    <name type="scientific">Coemansia guatemalensis</name>
    <dbReference type="NCBI Taxonomy" id="2761395"/>
    <lineage>
        <taxon>Eukaryota</taxon>
        <taxon>Fungi</taxon>
        <taxon>Fungi incertae sedis</taxon>
        <taxon>Zoopagomycota</taxon>
        <taxon>Kickxellomycotina</taxon>
        <taxon>Kickxellomycetes</taxon>
        <taxon>Kickxellales</taxon>
        <taxon>Kickxellaceae</taxon>
        <taxon>Coemansia</taxon>
    </lineage>
</organism>
<dbReference type="GO" id="GO:0016787">
    <property type="term" value="F:hydrolase activity"/>
    <property type="evidence" value="ECO:0007669"/>
    <property type="project" value="UniProtKB-KW"/>
</dbReference>
<evidence type="ECO:0000256" key="8">
    <source>
        <dbReference type="PIRNR" id="PIRNR027081"/>
    </source>
</evidence>
<reference evidence="9" key="1">
    <citation type="submission" date="2022-07" db="EMBL/GenBank/DDBJ databases">
        <title>Phylogenomic reconstructions and comparative analyses of Kickxellomycotina fungi.</title>
        <authorList>
            <person name="Reynolds N.K."/>
            <person name="Stajich J.E."/>
            <person name="Barry K."/>
            <person name="Grigoriev I.V."/>
            <person name="Crous P."/>
            <person name="Smith M.E."/>
        </authorList>
    </citation>
    <scope>NUCLEOTIDE SEQUENCE</scope>
    <source>
        <strain evidence="9">NRRL 1565</strain>
    </source>
</reference>
<evidence type="ECO:0000313" key="10">
    <source>
        <dbReference type="Proteomes" id="UP001140094"/>
    </source>
</evidence>
<dbReference type="InterPro" id="IPR023538">
    <property type="entry name" value="RNP1"/>
</dbReference>
<dbReference type="PANTHER" id="PTHR13348">
    <property type="entry name" value="RIBONUCLEASE P SUBUNIT P29"/>
    <property type="match status" value="1"/>
</dbReference>
<protein>
    <recommendedName>
        <fullName evidence="8">Ribonuclease P protein subunit</fullName>
    </recommendedName>
</protein>
<dbReference type="PIRSF" id="PIRSF027081">
    <property type="entry name" value="RNase_P/MRP_p29_subunit"/>
    <property type="match status" value="1"/>
</dbReference>